<protein>
    <submittedName>
        <fullName evidence="1">Uncharacterized protein</fullName>
    </submittedName>
</protein>
<accession>A0A6J4JQ95</accession>
<dbReference type="AlphaFoldDB" id="A0A6J4JQ95"/>
<gene>
    <name evidence="1" type="ORF">AVDCRST_MAG77-4109</name>
</gene>
<sequence>MGEARAVRHAVADELAGAVGMLELVLVGHYGPPDAGAAGCADRGARLRPPGQRHAAAAAGAGGCRRAWPVTCADRAPAGVRGQARCTWRHGSSAHWPPDARAVAAELKALVGGQQAVVQRRGALRRQAQRIATPDRCD</sequence>
<dbReference type="EMBL" id="CADCTC010000220">
    <property type="protein sequence ID" value="CAA9284614.1"/>
    <property type="molecule type" value="Genomic_DNA"/>
</dbReference>
<organism evidence="1">
    <name type="scientific">uncultured Chloroflexota bacterium</name>
    <dbReference type="NCBI Taxonomy" id="166587"/>
    <lineage>
        <taxon>Bacteria</taxon>
        <taxon>Bacillati</taxon>
        <taxon>Chloroflexota</taxon>
        <taxon>environmental samples</taxon>
    </lineage>
</organism>
<name>A0A6J4JQ95_9CHLR</name>
<evidence type="ECO:0000313" key="1">
    <source>
        <dbReference type="EMBL" id="CAA9284614.1"/>
    </source>
</evidence>
<proteinExistence type="predicted"/>
<reference evidence="1" key="1">
    <citation type="submission" date="2020-02" db="EMBL/GenBank/DDBJ databases">
        <authorList>
            <person name="Meier V. D."/>
        </authorList>
    </citation>
    <scope>NUCLEOTIDE SEQUENCE</scope>
    <source>
        <strain evidence="1">AVDCRST_MAG77</strain>
    </source>
</reference>